<evidence type="ECO:0000256" key="2">
    <source>
        <dbReference type="SAM" id="MobiDB-lite"/>
    </source>
</evidence>
<dbReference type="AlphaFoldDB" id="W6YJQ6"/>
<dbReference type="OrthoDB" id="4822at2759"/>
<feature type="domain" description="C2H2-type" evidence="3">
    <location>
        <begin position="15"/>
        <end position="44"/>
    </location>
</feature>
<dbReference type="KEGG" id="bze:COCCADRAFT_22640"/>
<dbReference type="GeneID" id="19145244"/>
<dbReference type="STRING" id="930089.W6YJQ6"/>
<dbReference type="Proteomes" id="UP000053841">
    <property type="component" value="Unassembled WGS sequence"/>
</dbReference>
<evidence type="ECO:0000313" key="4">
    <source>
        <dbReference type="EMBL" id="EUC37888.1"/>
    </source>
</evidence>
<feature type="region of interest" description="Disordered" evidence="2">
    <location>
        <begin position="49"/>
        <end position="70"/>
    </location>
</feature>
<organism evidence="4 5">
    <name type="scientific">Cochliobolus carbonum (strain 26-R-13)</name>
    <name type="common">Maize leaf spot fungus</name>
    <name type="synonym">Bipolaris zeicola</name>
    <dbReference type="NCBI Taxonomy" id="930089"/>
    <lineage>
        <taxon>Eukaryota</taxon>
        <taxon>Fungi</taxon>
        <taxon>Dikarya</taxon>
        <taxon>Ascomycota</taxon>
        <taxon>Pezizomycotina</taxon>
        <taxon>Dothideomycetes</taxon>
        <taxon>Pleosporomycetidae</taxon>
        <taxon>Pleosporales</taxon>
        <taxon>Pleosporineae</taxon>
        <taxon>Pleosporaceae</taxon>
        <taxon>Bipolaris</taxon>
    </lineage>
</organism>
<keyword evidence="1" id="KW-0863">Zinc-finger</keyword>
<keyword evidence="5" id="KW-1185">Reference proteome</keyword>
<protein>
    <recommendedName>
        <fullName evidence="3">C2H2-type domain-containing protein</fullName>
    </recommendedName>
</protein>
<dbReference type="eggNOG" id="ENOG502SA7U">
    <property type="taxonomic scope" value="Eukaryota"/>
</dbReference>
<evidence type="ECO:0000313" key="5">
    <source>
        <dbReference type="Proteomes" id="UP000053841"/>
    </source>
</evidence>
<sequence>MPPRNNPLPAAVRLFNCAICDKGYPRQLDYENHLRSYDHNHRQRLADMKKLTASNEGESSTKPKQGLDMRSIDVENANKKPGVGSRFTKIGGGGGAVAAGSRFKKVGVAVGGKEKEAGSEGVEAKKEEEGTKTEVKIQEPVVAATAPAVVPNSQADTKEVTIMADEDAGETTTWEEYDFTKPTGCDHASCPGCKTDGIWSGEWVAVSGT</sequence>
<reference evidence="4 5" key="1">
    <citation type="journal article" date="2013" name="PLoS Genet.">
        <title>Comparative genome structure, secondary metabolite, and effector coding capacity across Cochliobolus pathogens.</title>
        <authorList>
            <person name="Condon B.J."/>
            <person name="Leng Y."/>
            <person name="Wu D."/>
            <person name="Bushley K.E."/>
            <person name="Ohm R.A."/>
            <person name="Otillar R."/>
            <person name="Martin J."/>
            <person name="Schackwitz W."/>
            <person name="Grimwood J."/>
            <person name="MohdZainudin N."/>
            <person name="Xue C."/>
            <person name="Wang R."/>
            <person name="Manning V.A."/>
            <person name="Dhillon B."/>
            <person name="Tu Z.J."/>
            <person name="Steffenson B.J."/>
            <person name="Salamov A."/>
            <person name="Sun H."/>
            <person name="Lowry S."/>
            <person name="LaButti K."/>
            <person name="Han J."/>
            <person name="Copeland A."/>
            <person name="Lindquist E."/>
            <person name="Barry K."/>
            <person name="Schmutz J."/>
            <person name="Baker S.E."/>
            <person name="Ciuffetti L.M."/>
            <person name="Grigoriev I.V."/>
            <person name="Zhong S."/>
            <person name="Turgeon B.G."/>
        </authorList>
    </citation>
    <scope>NUCLEOTIDE SEQUENCE [LARGE SCALE GENOMIC DNA]</scope>
    <source>
        <strain evidence="4 5">26-R-13</strain>
    </source>
</reference>
<gene>
    <name evidence="4" type="ORF">COCCADRAFT_22640</name>
</gene>
<name>W6YJQ6_COCC2</name>
<dbReference type="PANTHER" id="PTHR47251:SF1">
    <property type="entry name" value="FINGER DOMAIN PROTEIN, PUTATIVE (AFU_ORTHOLOGUE AFUA_3G04180)-RELATED"/>
    <property type="match status" value="1"/>
</dbReference>
<evidence type="ECO:0000256" key="1">
    <source>
        <dbReference type="PROSITE-ProRule" id="PRU00042"/>
    </source>
</evidence>
<accession>W6YJQ6</accession>
<keyword evidence="1" id="KW-0862">Zinc</keyword>
<dbReference type="PANTHER" id="PTHR47251">
    <property type="entry name" value="FINGER DOMAIN PROTEIN, PUTATIVE (AFU_ORTHOLOGUE AFUA_3G04180)-RELATED"/>
    <property type="match status" value="1"/>
</dbReference>
<proteinExistence type="predicted"/>
<dbReference type="RefSeq" id="XP_007707814.1">
    <property type="nucleotide sequence ID" value="XM_007709624.1"/>
</dbReference>
<dbReference type="SUPFAM" id="SSF57667">
    <property type="entry name" value="beta-beta-alpha zinc fingers"/>
    <property type="match status" value="1"/>
</dbReference>
<dbReference type="PROSITE" id="PS50157">
    <property type="entry name" value="ZINC_FINGER_C2H2_2"/>
    <property type="match status" value="1"/>
</dbReference>
<keyword evidence="1" id="KW-0479">Metal-binding</keyword>
<feature type="compositionally biased region" description="Basic and acidic residues" evidence="2">
    <location>
        <begin position="59"/>
        <end position="70"/>
    </location>
</feature>
<dbReference type="InterPro" id="IPR013087">
    <property type="entry name" value="Znf_C2H2_type"/>
</dbReference>
<dbReference type="HOGENOM" id="CLU_089381_0_0_1"/>
<dbReference type="GO" id="GO:0008270">
    <property type="term" value="F:zinc ion binding"/>
    <property type="evidence" value="ECO:0007669"/>
    <property type="project" value="UniProtKB-KW"/>
</dbReference>
<dbReference type="PROSITE" id="PS00028">
    <property type="entry name" value="ZINC_FINGER_C2H2_1"/>
    <property type="match status" value="1"/>
</dbReference>
<dbReference type="EMBL" id="KI964547">
    <property type="protein sequence ID" value="EUC37888.1"/>
    <property type="molecule type" value="Genomic_DNA"/>
</dbReference>
<dbReference type="InterPro" id="IPR036236">
    <property type="entry name" value="Znf_C2H2_sf"/>
</dbReference>
<evidence type="ECO:0000259" key="3">
    <source>
        <dbReference type="PROSITE" id="PS50157"/>
    </source>
</evidence>